<proteinExistence type="predicted"/>
<protein>
    <submittedName>
        <fullName evidence="1">Uncharacterized protein</fullName>
    </submittedName>
</protein>
<dbReference type="EMBL" id="JAFREL020000001">
    <property type="protein sequence ID" value="MEO1769628.1"/>
    <property type="molecule type" value="Genomic_DNA"/>
</dbReference>
<accession>A0ABV0ELW5</accession>
<dbReference type="RefSeq" id="WP_207703576.1">
    <property type="nucleotide sequence ID" value="NZ_JAFREL020000001.1"/>
</dbReference>
<name>A0ABV0ELW5_9ENTE</name>
<dbReference type="Proteomes" id="UP000664357">
    <property type="component" value="Unassembled WGS sequence"/>
</dbReference>
<organism evidence="1 2">
    <name type="scientific">Candidatus Enterococcus ferrettii</name>
    <dbReference type="NCBI Taxonomy" id="2815324"/>
    <lineage>
        <taxon>Bacteria</taxon>
        <taxon>Bacillati</taxon>
        <taxon>Bacillota</taxon>
        <taxon>Bacilli</taxon>
        <taxon>Lactobacillales</taxon>
        <taxon>Enterococcaceae</taxon>
        <taxon>Enterococcus</taxon>
    </lineage>
</organism>
<gene>
    <name evidence="1" type="ORF">JZO67_001579</name>
</gene>
<comment type="caution">
    <text evidence="1">The sequence shown here is derived from an EMBL/GenBank/DDBJ whole genome shotgun (WGS) entry which is preliminary data.</text>
</comment>
<reference evidence="1 2" key="1">
    <citation type="submission" date="2024-02" db="EMBL/GenBank/DDBJ databases">
        <title>The Genome Sequence of Enterococcus sp. DIV0159.</title>
        <authorList>
            <person name="Earl A."/>
            <person name="Manson A."/>
            <person name="Gilmore M."/>
            <person name="Sanders J."/>
            <person name="Shea T."/>
            <person name="Howe W."/>
            <person name="Livny J."/>
            <person name="Cuomo C."/>
            <person name="Neafsey D."/>
            <person name="Birren B."/>
        </authorList>
    </citation>
    <scope>NUCLEOTIDE SEQUENCE [LARGE SCALE GENOMIC DNA]</scope>
    <source>
        <strain evidence="1 2">665A</strain>
    </source>
</reference>
<sequence length="256" mass="29589">MQKKTSPEELVGVNPLLDCEKDSDAWQGLLRQTEPYVPQENQSLSLVLPVPERNESVVFYQGKSYYYPKQTLTTLKTYEKAHNFLDYPALTRVLRRLNCFGYYRMPMVSFTSVLFPLGKPNHTVWINPFEIVELKEEGPFTWIHLCNGPTIKVCLTSQTIRNYAEIALLILATVERDHFSTGMIGPISPLSVLGVPDTPFARSLSQRPRLQKFPLPLRLLKEAYEKELALQTILRFGYQSGLDRWNHRAFFDLFDQ</sequence>
<keyword evidence="2" id="KW-1185">Reference proteome</keyword>
<evidence type="ECO:0000313" key="2">
    <source>
        <dbReference type="Proteomes" id="UP000664357"/>
    </source>
</evidence>
<evidence type="ECO:0000313" key="1">
    <source>
        <dbReference type="EMBL" id="MEO1769628.1"/>
    </source>
</evidence>